<dbReference type="Pfam" id="PF01968">
    <property type="entry name" value="Hydantoinase_A"/>
    <property type="match status" value="1"/>
</dbReference>
<feature type="domain" description="Hydantoinase A/oxoprolinase" evidence="1">
    <location>
        <begin position="67"/>
        <end position="380"/>
    </location>
</feature>
<dbReference type="Gene3D" id="3.30.420.40">
    <property type="match status" value="1"/>
</dbReference>
<dbReference type="EMBL" id="SJPZ01000001">
    <property type="protein sequence ID" value="TWU66174.1"/>
    <property type="molecule type" value="Genomic_DNA"/>
</dbReference>
<evidence type="ECO:0000259" key="1">
    <source>
        <dbReference type="Pfam" id="PF01968"/>
    </source>
</evidence>
<dbReference type="InterPro" id="IPR002821">
    <property type="entry name" value="Hydantoinase_A"/>
</dbReference>
<sequence length="390" mass="41965">MKRSAAKRPGQRIGLDIGGANLKAATDAGDAADVFFPLWKQPDRLAAAVAKILQGFYGDAPADCTIGVTMTGELADCYVDRAVGVAHITESVVQAAERIGVNRQRVHFYCVDGRFVDSQLVKQRVDQAAASNWHALASYVAAKVCSDGWLIDIGSTTCDLIPLRNGRVATDSHTDFDRLCKGQLAYLGCRRTPVQSIVCSLLMPQALQTGIATVSNDAMHCDGDLIDVPVMREQFATLDDVGLLLGHVPEDQEDCDTADGCPRTISSAINRIARMVGLDRRSVDLGLAQFMARQVKQAASDRIRDAASRAVSDQDSRGDTATNGTTLVISGHGDWLMPDDLDVVLRGDGHVGDRLSLIRLAEHWGPAISRVAPAYAVARLMPADDHYEPS</sequence>
<dbReference type="GO" id="GO:0016787">
    <property type="term" value="F:hydrolase activity"/>
    <property type="evidence" value="ECO:0007669"/>
    <property type="project" value="InterPro"/>
</dbReference>
<organism evidence="2 3">
    <name type="scientific">Crateriforma conspicua</name>
    <dbReference type="NCBI Taxonomy" id="2527996"/>
    <lineage>
        <taxon>Bacteria</taxon>
        <taxon>Pseudomonadati</taxon>
        <taxon>Planctomycetota</taxon>
        <taxon>Planctomycetia</taxon>
        <taxon>Planctomycetales</taxon>
        <taxon>Planctomycetaceae</taxon>
        <taxon>Crateriforma</taxon>
    </lineage>
</organism>
<reference evidence="2 3" key="1">
    <citation type="submission" date="2019-02" db="EMBL/GenBank/DDBJ databases">
        <title>Deep-cultivation of Planctomycetes and their phenomic and genomic characterization uncovers novel biology.</title>
        <authorList>
            <person name="Wiegand S."/>
            <person name="Jogler M."/>
            <person name="Boedeker C."/>
            <person name="Pinto D."/>
            <person name="Vollmers J."/>
            <person name="Rivas-Marin E."/>
            <person name="Kohn T."/>
            <person name="Peeters S.H."/>
            <person name="Heuer A."/>
            <person name="Rast P."/>
            <person name="Oberbeckmann S."/>
            <person name="Bunk B."/>
            <person name="Jeske O."/>
            <person name="Meyerdierks A."/>
            <person name="Storesund J.E."/>
            <person name="Kallscheuer N."/>
            <person name="Luecker S."/>
            <person name="Lage O.M."/>
            <person name="Pohl T."/>
            <person name="Merkel B.J."/>
            <person name="Hornburger P."/>
            <person name="Mueller R.-W."/>
            <person name="Bruemmer F."/>
            <person name="Labrenz M."/>
            <person name="Spormann A.M."/>
            <person name="Op Den Camp H."/>
            <person name="Overmann J."/>
            <person name="Amann R."/>
            <person name="Jetten M.S.M."/>
            <person name="Mascher T."/>
            <person name="Medema M.H."/>
            <person name="Devos D.P."/>
            <person name="Kaster A.-K."/>
            <person name="Ovreas L."/>
            <person name="Rohde M."/>
            <person name="Galperin M.Y."/>
            <person name="Jogler C."/>
        </authorList>
    </citation>
    <scope>NUCLEOTIDE SEQUENCE [LARGE SCALE GENOMIC DNA]</scope>
    <source>
        <strain evidence="2 3">V7</strain>
    </source>
</reference>
<name>A0A5C6FV50_9PLAN</name>
<protein>
    <submittedName>
        <fullName evidence="2">Hydantoinase/oxoprolinase</fullName>
    </submittedName>
</protein>
<evidence type="ECO:0000313" key="3">
    <source>
        <dbReference type="Proteomes" id="UP000316476"/>
    </source>
</evidence>
<dbReference type="InterPro" id="IPR043129">
    <property type="entry name" value="ATPase_NBD"/>
</dbReference>
<evidence type="ECO:0000313" key="2">
    <source>
        <dbReference type="EMBL" id="TWU66174.1"/>
    </source>
</evidence>
<accession>A0A5C6FV50</accession>
<dbReference type="SUPFAM" id="SSF53067">
    <property type="entry name" value="Actin-like ATPase domain"/>
    <property type="match status" value="1"/>
</dbReference>
<comment type="caution">
    <text evidence="2">The sequence shown here is derived from an EMBL/GenBank/DDBJ whole genome shotgun (WGS) entry which is preliminary data.</text>
</comment>
<dbReference type="OrthoDB" id="1792672at2"/>
<proteinExistence type="predicted"/>
<dbReference type="Proteomes" id="UP000316476">
    <property type="component" value="Unassembled WGS sequence"/>
</dbReference>
<dbReference type="Gene3D" id="3.30.420.190">
    <property type="entry name" value="conserved archaeal protein q6m145"/>
    <property type="match status" value="1"/>
</dbReference>
<dbReference type="RefSeq" id="WP_146412803.1">
    <property type="nucleotide sequence ID" value="NZ_SJPZ01000001.1"/>
</dbReference>
<gene>
    <name evidence="2" type="ORF">V7x_17320</name>
</gene>
<dbReference type="AlphaFoldDB" id="A0A5C6FV50"/>